<sequence length="79" mass="8789">MESEYTAASVMGQELLGVRELLDGLEVAMVKPMLLRVDKQVALKQLDGEKSPSKAKHIDTRIKFAVHFSRSDVLAPVYC</sequence>
<evidence type="ECO:0000313" key="1">
    <source>
        <dbReference type="EMBL" id="GMF17741.1"/>
    </source>
</evidence>
<gene>
    <name evidence="1" type="ORF">Plil01_000654700</name>
</gene>
<dbReference type="AlphaFoldDB" id="A0A9W6TRD0"/>
<keyword evidence="2" id="KW-1185">Reference proteome</keyword>
<comment type="caution">
    <text evidence="1">The sequence shown here is derived from an EMBL/GenBank/DDBJ whole genome shotgun (WGS) entry which is preliminary data.</text>
</comment>
<accession>A0A9W6TRD0</accession>
<dbReference type="OrthoDB" id="166455at2759"/>
<organism evidence="1 2">
    <name type="scientific">Phytophthora lilii</name>
    <dbReference type="NCBI Taxonomy" id="2077276"/>
    <lineage>
        <taxon>Eukaryota</taxon>
        <taxon>Sar</taxon>
        <taxon>Stramenopiles</taxon>
        <taxon>Oomycota</taxon>
        <taxon>Peronosporomycetes</taxon>
        <taxon>Peronosporales</taxon>
        <taxon>Peronosporaceae</taxon>
        <taxon>Phytophthora</taxon>
    </lineage>
</organism>
<protein>
    <submittedName>
        <fullName evidence="1">Unnamed protein product</fullName>
    </submittedName>
</protein>
<name>A0A9W6TRD0_9STRA</name>
<dbReference type="EMBL" id="BSXW01000292">
    <property type="protein sequence ID" value="GMF17741.1"/>
    <property type="molecule type" value="Genomic_DNA"/>
</dbReference>
<evidence type="ECO:0000313" key="2">
    <source>
        <dbReference type="Proteomes" id="UP001165083"/>
    </source>
</evidence>
<proteinExistence type="predicted"/>
<reference evidence="1" key="1">
    <citation type="submission" date="2023-04" db="EMBL/GenBank/DDBJ databases">
        <title>Phytophthora lilii NBRC 32176.</title>
        <authorList>
            <person name="Ichikawa N."/>
            <person name="Sato H."/>
            <person name="Tonouchi N."/>
        </authorList>
    </citation>
    <scope>NUCLEOTIDE SEQUENCE</scope>
    <source>
        <strain evidence="1">NBRC 32176</strain>
    </source>
</reference>
<dbReference type="Proteomes" id="UP001165083">
    <property type="component" value="Unassembled WGS sequence"/>
</dbReference>